<evidence type="ECO:0000256" key="1">
    <source>
        <dbReference type="SAM" id="Phobius"/>
    </source>
</evidence>
<protein>
    <submittedName>
        <fullName evidence="2">Uncharacterized protein</fullName>
    </submittedName>
</protein>
<accession>A0A0U3U7C9</accession>
<feature type="transmembrane region" description="Helical" evidence="1">
    <location>
        <begin position="35"/>
        <end position="54"/>
    </location>
</feature>
<keyword evidence="1" id="KW-0472">Membrane</keyword>
<name>A0A0U3U7C9_9BACT</name>
<organism evidence="2">
    <name type="scientific">uncultured bacterium pA1</name>
    <dbReference type="NCBI Taxonomy" id="1776268"/>
    <lineage>
        <taxon>Bacteria</taxon>
        <taxon>environmental samples</taxon>
    </lineage>
</organism>
<feature type="transmembrane region" description="Helical" evidence="1">
    <location>
        <begin position="115"/>
        <end position="134"/>
    </location>
</feature>
<reference evidence="2" key="1">
    <citation type="journal article" date="2015" name="J. Microbiol. Biotechnol.">
        <title>Functional Metagenome Mining of Soil for a Novel Gentamicin Resistance Gene.</title>
        <authorList>
            <person name="Im H."/>
            <person name="Kim K.M."/>
            <person name="Lee S.H."/>
            <person name="Ryu C.M."/>
        </authorList>
    </citation>
    <scope>NUCLEOTIDE SEQUENCE</scope>
</reference>
<evidence type="ECO:0000313" key="2">
    <source>
        <dbReference type="EMBL" id="ALV85544.1"/>
    </source>
</evidence>
<keyword evidence="1" id="KW-1133">Transmembrane helix</keyword>
<keyword evidence="1" id="KW-0812">Transmembrane</keyword>
<proteinExistence type="predicted"/>
<dbReference type="EMBL" id="KU240005">
    <property type="protein sequence ID" value="ALV85544.1"/>
    <property type="molecule type" value="Genomic_DNA"/>
</dbReference>
<feature type="transmembrane region" description="Helical" evidence="1">
    <location>
        <begin position="6"/>
        <end position="23"/>
    </location>
</feature>
<sequence>MSLGAVLGVAAAAIHLSAYAVYARQTSRGETRLNTATWILWVFLSALNATSYLMMSGDPAKAAVACAGATACTITLAYALARGKASPIAAWDGAALAAGLAAAAAWWIWRSAASANLILQAGFVVSMVPTYRAIFKDPRTEKPLPWLMWGSAYAVTLAVVLLRWRGHAADLAYPGINLVTHSGVGWCVILLSRARRGN</sequence>
<dbReference type="AlphaFoldDB" id="A0A0U3U7C9"/>
<feature type="transmembrane region" description="Helical" evidence="1">
    <location>
        <begin position="146"/>
        <end position="165"/>
    </location>
</feature>
<feature type="transmembrane region" description="Helical" evidence="1">
    <location>
        <begin position="88"/>
        <end position="109"/>
    </location>
</feature>